<evidence type="ECO:0000256" key="3">
    <source>
        <dbReference type="ARBA" id="ARBA00023277"/>
    </source>
</evidence>
<evidence type="ECO:0008006" key="9">
    <source>
        <dbReference type="Google" id="ProtNLM"/>
    </source>
</evidence>
<dbReference type="InterPro" id="IPR052025">
    <property type="entry name" value="Xyloglucanase_GH74"/>
</dbReference>
<dbReference type="GO" id="GO:0010411">
    <property type="term" value="P:xyloglucan metabolic process"/>
    <property type="evidence" value="ECO:0007669"/>
    <property type="project" value="TreeGrafter"/>
</dbReference>
<evidence type="ECO:0000256" key="6">
    <source>
        <dbReference type="ARBA" id="ARBA00037986"/>
    </source>
</evidence>
<proteinExistence type="inferred from homology"/>
<keyword evidence="2" id="KW-0378">Hydrolase</keyword>
<dbReference type="GO" id="GO:0000272">
    <property type="term" value="P:polysaccharide catabolic process"/>
    <property type="evidence" value="ECO:0007669"/>
    <property type="project" value="UniProtKB-KW"/>
</dbReference>
<comment type="caution">
    <text evidence="7">The sequence shown here is derived from an EMBL/GenBank/DDBJ whole genome shotgun (WGS) entry which is preliminary data.</text>
</comment>
<name>A0AAD5T7W6_9FUNG</name>
<sequence length="607" mass="64225">AILRSTDQGDTFEITPLPFHVGGNDPGRGMGERLQVDPNKNNILFFGARNTWGLWKSIDYGVTWTNVTTFPVQSNFVNSTYFGPVGFTWIEFLKSSGTSGTATPTIFAGIALNSGQGIYESNNAGVTWSVLAGQPAVPGWFPHKCKISSDGFLYLSYSSGVGPFDGLNGTSSYYGYGGLTIDGSNPQIIMVAALNSWWPDGQIYRSTNGGASWTSIWTWNGYPTINYRYVADYTETPWLIANPVPTAPLPLYPVGYTQESLVIDPFNSDRVLYGTGGTILGTNQLTNWDKSLNFTLKPFITGVEETVPLDLISPSTGTAHLYSSVGDIGGFQHNDLAVSTVVNTRTPAFSSERSLDYAELKQNIIVRAGDVGNGGGISVSNNQGSSWFAGQVPNSANTGPGQVTVSAQGSAFVWAAKGVPVYVSTTQGSTWTVVTNLPNEAYVAADRFNDSVIYGFSAGTFYVSTNTGASFTAVTTGLPTTTSAVRPIIVLPGSQGKLYLTAGNNLYFSSNGGTAFTQVTSVASVTSITYGASSAGNTYPNPTLYLAGTVGTVTGYFISTNAAATWTRINDDAHQWGSLASVMVGDSRVYGQVFIGAGGFGIVLGNQ</sequence>
<dbReference type="AlphaFoldDB" id="A0AAD5T7W6"/>
<keyword evidence="4" id="KW-0326">Glycosidase</keyword>
<dbReference type="GO" id="GO:0016798">
    <property type="term" value="F:hydrolase activity, acting on glycosyl bonds"/>
    <property type="evidence" value="ECO:0007669"/>
    <property type="project" value="UniProtKB-KW"/>
</dbReference>
<evidence type="ECO:0000313" key="7">
    <source>
        <dbReference type="EMBL" id="KAJ3135568.1"/>
    </source>
</evidence>
<dbReference type="PANTHER" id="PTHR43739">
    <property type="entry name" value="XYLOGLUCANASE (EUROFUNG)"/>
    <property type="match status" value="1"/>
</dbReference>
<evidence type="ECO:0000256" key="2">
    <source>
        <dbReference type="ARBA" id="ARBA00022801"/>
    </source>
</evidence>
<feature type="non-terminal residue" evidence="7">
    <location>
        <position position="1"/>
    </location>
</feature>
<dbReference type="Proteomes" id="UP001211907">
    <property type="component" value="Unassembled WGS sequence"/>
</dbReference>
<keyword evidence="3" id="KW-0119">Carbohydrate metabolism</keyword>
<keyword evidence="5" id="KW-0624">Polysaccharide degradation</keyword>
<dbReference type="SUPFAM" id="SSF110296">
    <property type="entry name" value="Oligoxyloglucan reducing end-specific cellobiohydrolase"/>
    <property type="match status" value="2"/>
</dbReference>
<keyword evidence="8" id="KW-1185">Reference proteome</keyword>
<organism evidence="7 8">
    <name type="scientific">Physocladia obscura</name>
    <dbReference type="NCBI Taxonomy" id="109957"/>
    <lineage>
        <taxon>Eukaryota</taxon>
        <taxon>Fungi</taxon>
        <taxon>Fungi incertae sedis</taxon>
        <taxon>Chytridiomycota</taxon>
        <taxon>Chytridiomycota incertae sedis</taxon>
        <taxon>Chytridiomycetes</taxon>
        <taxon>Chytridiales</taxon>
        <taxon>Chytriomycetaceae</taxon>
        <taxon>Physocladia</taxon>
    </lineage>
</organism>
<keyword evidence="1" id="KW-0732">Signal</keyword>
<evidence type="ECO:0000256" key="4">
    <source>
        <dbReference type="ARBA" id="ARBA00023295"/>
    </source>
</evidence>
<protein>
    <recommendedName>
        <fullName evidence="9">Xyloglucanase</fullName>
    </recommendedName>
</protein>
<accession>A0AAD5T7W6</accession>
<gene>
    <name evidence="7" type="ORF">HK100_002575</name>
</gene>
<evidence type="ECO:0000313" key="8">
    <source>
        <dbReference type="Proteomes" id="UP001211907"/>
    </source>
</evidence>
<dbReference type="EMBL" id="JADGJH010000160">
    <property type="protein sequence ID" value="KAJ3135568.1"/>
    <property type="molecule type" value="Genomic_DNA"/>
</dbReference>
<evidence type="ECO:0000256" key="1">
    <source>
        <dbReference type="ARBA" id="ARBA00022729"/>
    </source>
</evidence>
<reference evidence="7" key="1">
    <citation type="submission" date="2020-05" db="EMBL/GenBank/DDBJ databases">
        <title>Phylogenomic resolution of chytrid fungi.</title>
        <authorList>
            <person name="Stajich J.E."/>
            <person name="Amses K."/>
            <person name="Simmons R."/>
            <person name="Seto K."/>
            <person name="Myers J."/>
            <person name="Bonds A."/>
            <person name="Quandt C.A."/>
            <person name="Barry K."/>
            <person name="Liu P."/>
            <person name="Grigoriev I."/>
            <person name="Longcore J.E."/>
            <person name="James T.Y."/>
        </authorList>
    </citation>
    <scope>NUCLEOTIDE SEQUENCE</scope>
    <source>
        <strain evidence="7">JEL0513</strain>
    </source>
</reference>
<comment type="similarity">
    <text evidence="6">Belongs to the glycosyl hydrolase 74 family.</text>
</comment>
<dbReference type="Gene3D" id="2.130.10.10">
    <property type="entry name" value="YVTN repeat-like/Quinoprotein amine dehydrogenase"/>
    <property type="match status" value="2"/>
</dbReference>
<dbReference type="PANTHER" id="PTHR43739:SF2">
    <property type="entry name" value="OLIGOXYLOGLUCAN-REDUCING END-SPECIFIC XYLOGLUCANASE-RELATED"/>
    <property type="match status" value="1"/>
</dbReference>
<evidence type="ECO:0000256" key="5">
    <source>
        <dbReference type="ARBA" id="ARBA00023326"/>
    </source>
</evidence>
<dbReference type="InterPro" id="IPR015943">
    <property type="entry name" value="WD40/YVTN_repeat-like_dom_sf"/>
</dbReference>